<evidence type="ECO:0000313" key="8">
    <source>
        <dbReference type="EMBL" id="GGN77394.1"/>
    </source>
</evidence>
<keyword evidence="3 6" id="KW-0812">Transmembrane</keyword>
<dbReference type="Proteomes" id="UP000626982">
    <property type="component" value="Unassembled WGS sequence"/>
</dbReference>
<dbReference type="InterPro" id="IPR037294">
    <property type="entry name" value="ABC_BtuC-like"/>
</dbReference>
<evidence type="ECO:0000256" key="3">
    <source>
        <dbReference type="ARBA" id="ARBA00022692"/>
    </source>
</evidence>
<reference evidence="9" key="1">
    <citation type="journal article" date="2019" name="Int. J. Syst. Evol. Microbiol.">
        <title>The Global Catalogue of Microorganisms (GCM) 10K type strain sequencing project: providing services to taxonomists for standard genome sequencing and annotation.</title>
        <authorList>
            <consortium name="The Broad Institute Genomics Platform"/>
            <consortium name="The Broad Institute Genome Sequencing Center for Infectious Disease"/>
            <person name="Wu L."/>
            <person name="Ma J."/>
        </authorList>
    </citation>
    <scope>NUCLEOTIDE SEQUENCE [LARGE SCALE GENOMIC DNA]</scope>
    <source>
        <strain evidence="9">CGMCC 1.6960</strain>
    </source>
</reference>
<feature type="transmembrane region" description="Helical" evidence="7">
    <location>
        <begin position="6"/>
        <end position="27"/>
    </location>
</feature>
<evidence type="ECO:0000256" key="1">
    <source>
        <dbReference type="ARBA" id="ARBA00004141"/>
    </source>
</evidence>
<sequence length="280" mass="27294">MDYFSLALVEAVLAGALAGLTGVLVVLRQRAFFTMALTHATFPGAVVAVMLGVAAPIGAAVAAVALIGVAALVGRVRSQGSATASGIMLTLGFALGSLAQSLAHGPVDVESMLTGSILATDAGQVALTAVVLALVAALWLLAGRRLVFDSFDRGGAAAAGLAPLGTEVLALAGIAATVVTIQPVVGAILGVALVVAPAAAARRLVGSVGGMLWLAPVLGAASGVAGLWISRSLGVSAGGAITLVAALVFAATLLVPQHRDAGRVGGRERPAPARATVGAP</sequence>
<dbReference type="PANTHER" id="PTHR30477">
    <property type="entry name" value="ABC-TRANSPORTER METAL-BINDING PROTEIN"/>
    <property type="match status" value="1"/>
</dbReference>
<feature type="transmembrane region" description="Helical" evidence="7">
    <location>
        <begin position="154"/>
        <end position="175"/>
    </location>
</feature>
<comment type="similarity">
    <text evidence="2 6">Belongs to the ABC-3 integral membrane protein family.</text>
</comment>
<evidence type="ECO:0000256" key="4">
    <source>
        <dbReference type="ARBA" id="ARBA00022989"/>
    </source>
</evidence>
<evidence type="ECO:0000256" key="2">
    <source>
        <dbReference type="ARBA" id="ARBA00008034"/>
    </source>
</evidence>
<keyword evidence="4 7" id="KW-1133">Transmembrane helix</keyword>
<comment type="subcellular location">
    <subcellularLocation>
        <location evidence="6">Cell membrane</location>
        <topology evidence="6">Multi-pass membrane protein</topology>
    </subcellularLocation>
    <subcellularLocation>
        <location evidence="1">Membrane</location>
        <topology evidence="1">Multi-pass membrane protein</topology>
    </subcellularLocation>
</comment>
<feature type="transmembrane region" description="Helical" evidence="7">
    <location>
        <begin position="181"/>
        <end position="200"/>
    </location>
</feature>
<evidence type="ECO:0000256" key="6">
    <source>
        <dbReference type="RuleBase" id="RU003943"/>
    </source>
</evidence>
<dbReference type="InterPro" id="IPR001626">
    <property type="entry name" value="ABC_TroCD"/>
</dbReference>
<keyword evidence="9" id="KW-1185">Reference proteome</keyword>
<feature type="transmembrane region" description="Helical" evidence="7">
    <location>
        <begin position="235"/>
        <end position="255"/>
    </location>
</feature>
<dbReference type="Pfam" id="PF00950">
    <property type="entry name" value="ABC-3"/>
    <property type="match status" value="1"/>
</dbReference>
<protein>
    <submittedName>
        <fullName evidence="8">Membrane protein</fullName>
    </submittedName>
</protein>
<feature type="transmembrane region" description="Helical" evidence="7">
    <location>
        <begin position="86"/>
        <end position="103"/>
    </location>
</feature>
<evidence type="ECO:0000256" key="7">
    <source>
        <dbReference type="SAM" id="Phobius"/>
    </source>
</evidence>
<feature type="transmembrane region" description="Helical" evidence="7">
    <location>
        <begin position="212"/>
        <end position="229"/>
    </location>
</feature>
<gene>
    <name evidence="8" type="ORF">GCM10010968_01930</name>
</gene>
<proteinExistence type="inferred from homology"/>
<keyword evidence="6" id="KW-0813">Transport</keyword>
<dbReference type="RefSeq" id="WP_188715089.1">
    <property type="nucleotide sequence ID" value="NZ_BAABBD010000001.1"/>
</dbReference>
<evidence type="ECO:0000313" key="9">
    <source>
        <dbReference type="Proteomes" id="UP000626982"/>
    </source>
</evidence>
<keyword evidence="5 7" id="KW-0472">Membrane</keyword>
<evidence type="ECO:0000256" key="5">
    <source>
        <dbReference type="ARBA" id="ARBA00023136"/>
    </source>
</evidence>
<dbReference type="EMBL" id="BMLM01000001">
    <property type="protein sequence ID" value="GGN77394.1"/>
    <property type="molecule type" value="Genomic_DNA"/>
</dbReference>
<organism evidence="8 9">
    <name type="scientific">Agrococcus terreus</name>
    <dbReference type="NCBI Taxonomy" id="574649"/>
    <lineage>
        <taxon>Bacteria</taxon>
        <taxon>Bacillati</taxon>
        <taxon>Actinomycetota</taxon>
        <taxon>Actinomycetes</taxon>
        <taxon>Micrococcales</taxon>
        <taxon>Microbacteriaceae</taxon>
        <taxon>Agrococcus</taxon>
    </lineage>
</organism>
<dbReference type="Gene3D" id="1.10.3470.10">
    <property type="entry name" value="ABC transporter involved in vitamin B12 uptake, BtuC"/>
    <property type="match status" value="1"/>
</dbReference>
<name>A0ABQ2KC51_9MICO</name>
<accession>A0ABQ2KC51</accession>
<feature type="transmembrane region" description="Helical" evidence="7">
    <location>
        <begin position="57"/>
        <end position="74"/>
    </location>
</feature>
<feature type="transmembrane region" description="Helical" evidence="7">
    <location>
        <begin position="123"/>
        <end position="142"/>
    </location>
</feature>
<dbReference type="PANTHER" id="PTHR30477:SF21">
    <property type="entry name" value="ABC-3 PROTEIN"/>
    <property type="match status" value="1"/>
</dbReference>
<dbReference type="SUPFAM" id="SSF81345">
    <property type="entry name" value="ABC transporter involved in vitamin B12 uptake, BtuC"/>
    <property type="match status" value="1"/>
</dbReference>
<comment type="caution">
    <text evidence="8">The sequence shown here is derived from an EMBL/GenBank/DDBJ whole genome shotgun (WGS) entry which is preliminary data.</text>
</comment>